<reference evidence="1 2" key="1">
    <citation type="submission" date="2015-01" db="EMBL/GenBank/DDBJ databases">
        <authorList>
            <person name="Xiang T."/>
            <person name="Song Y."/>
            <person name="Huang L."/>
            <person name="Wang B."/>
            <person name="Wu P."/>
        </authorList>
    </citation>
    <scope>NUCLEOTIDE SEQUENCE [LARGE SCALE GENOMIC DNA]</scope>
    <source>
        <strain evidence="1 2">CcD93</strain>
    </source>
</reference>
<evidence type="ECO:0000313" key="2">
    <source>
        <dbReference type="Proteomes" id="UP000038200"/>
    </source>
</evidence>
<dbReference type="AlphaFoldDB" id="A0A0B7IRC2"/>
<dbReference type="EMBL" id="CDOL01000283">
    <property type="protein sequence ID" value="CEN54446.1"/>
    <property type="molecule type" value="Genomic_DNA"/>
</dbReference>
<sequence>MQTQTQSIACASYVLYGGSNGCILQKMWKAINQREMGRLTKNDLKYATLRIKKRKRQLVS</sequence>
<organism evidence="1 2">
    <name type="scientific">Capnocytophaga canis</name>
    <dbReference type="NCBI Taxonomy" id="1848903"/>
    <lineage>
        <taxon>Bacteria</taxon>
        <taxon>Pseudomonadati</taxon>
        <taxon>Bacteroidota</taxon>
        <taxon>Flavobacteriia</taxon>
        <taxon>Flavobacteriales</taxon>
        <taxon>Flavobacteriaceae</taxon>
        <taxon>Capnocytophaga</taxon>
    </lineage>
</organism>
<accession>A0A0B7IRC2</accession>
<dbReference type="Proteomes" id="UP000038200">
    <property type="component" value="Unassembled WGS sequence"/>
</dbReference>
<proteinExistence type="predicted"/>
<evidence type="ECO:0000313" key="1">
    <source>
        <dbReference type="EMBL" id="CEN54446.1"/>
    </source>
</evidence>
<protein>
    <submittedName>
        <fullName evidence="1">Uncharacterized protein</fullName>
    </submittedName>
</protein>
<gene>
    <name evidence="1" type="ORF">CCAND93_90030</name>
</gene>
<name>A0A0B7IRC2_9FLAO</name>